<dbReference type="InParanoid" id="A0A1V8TE88"/>
<dbReference type="GO" id="GO:0016787">
    <property type="term" value="F:hydrolase activity"/>
    <property type="evidence" value="ECO:0007669"/>
    <property type="project" value="UniProtKB-KW"/>
</dbReference>
<dbReference type="Pfam" id="PF10343">
    <property type="entry name" value="Q_salvage"/>
    <property type="match status" value="2"/>
</dbReference>
<comment type="caution">
    <text evidence="8">The sequence shown here is derived from an EMBL/GenBank/DDBJ whole genome shotgun (WGS) entry which is preliminary data.</text>
</comment>
<keyword evidence="9" id="KW-1185">Reference proteome</keyword>
<evidence type="ECO:0000256" key="1">
    <source>
        <dbReference type="ARBA" id="ARBA00022801"/>
    </source>
</evidence>
<dbReference type="GO" id="GO:0006400">
    <property type="term" value="P:tRNA modification"/>
    <property type="evidence" value="ECO:0007669"/>
    <property type="project" value="TreeGrafter"/>
</dbReference>
<keyword evidence="1 6" id="KW-0378">Hydrolase</keyword>
<comment type="similarity">
    <text evidence="2 6">Belongs to the QNG1 protein family.</text>
</comment>
<evidence type="ECO:0000256" key="5">
    <source>
        <dbReference type="ARBA" id="ARBA00048204"/>
    </source>
</evidence>
<evidence type="ECO:0000256" key="2">
    <source>
        <dbReference type="ARBA" id="ARBA00035119"/>
    </source>
</evidence>
<dbReference type="AlphaFoldDB" id="A0A1V8TE88"/>
<organism evidence="8 9">
    <name type="scientific">Cryoendolithus antarcticus</name>
    <dbReference type="NCBI Taxonomy" id="1507870"/>
    <lineage>
        <taxon>Eukaryota</taxon>
        <taxon>Fungi</taxon>
        <taxon>Dikarya</taxon>
        <taxon>Ascomycota</taxon>
        <taxon>Pezizomycotina</taxon>
        <taxon>Dothideomycetes</taxon>
        <taxon>Dothideomycetidae</taxon>
        <taxon>Cladosporiales</taxon>
        <taxon>Cladosporiaceae</taxon>
        <taxon>Cryoendolithus</taxon>
    </lineage>
</organism>
<dbReference type="Proteomes" id="UP000192596">
    <property type="component" value="Unassembled WGS sequence"/>
</dbReference>
<dbReference type="PANTHER" id="PTHR21314:SF0">
    <property type="entry name" value="QUEUOSINE 5'-PHOSPHATE N-GLYCOSYLASE_HYDROLASE"/>
    <property type="match status" value="1"/>
</dbReference>
<feature type="compositionally biased region" description="Low complexity" evidence="7">
    <location>
        <begin position="213"/>
        <end position="226"/>
    </location>
</feature>
<gene>
    <name evidence="8" type="ORF">B0A48_05091</name>
</gene>
<evidence type="ECO:0000313" key="9">
    <source>
        <dbReference type="Proteomes" id="UP000192596"/>
    </source>
</evidence>
<dbReference type="EMBL" id="NAJO01000010">
    <property type="protein sequence ID" value="OQO09689.1"/>
    <property type="molecule type" value="Genomic_DNA"/>
</dbReference>
<dbReference type="EC" id="3.2.2.-" evidence="6"/>
<comment type="catalytic activity">
    <reaction evidence="5 6">
        <text>queuosine 5'-phosphate + H2O = queuine + D-ribose 5-phosphate</text>
        <dbReference type="Rhea" id="RHEA:75387"/>
        <dbReference type="ChEBI" id="CHEBI:15377"/>
        <dbReference type="ChEBI" id="CHEBI:17433"/>
        <dbReference type="ChEBI" id="CHEBI:78346"/>
        <dbReference type="ChEBI" id="CHEBI:194371"/>
    </reaction>
    <physiologicalReaction direction="left-to-right" evidence="5 6">
        <dbReference type="Rhea" id="RHEA:75388"/>
    </physiologicalReaction>
</comment>
<evidence type="ECO:0000256" key="3">
    <source>
        <dbReference type="ARBA" id="ARBA00035306"/>
    </source>
</evidence>
<dbReference type="STRING" id="1507870.A0A1V8TE88"/>
<evidence type="ECO:0000256" key="4">
    <source>
        <dbReference type="ARBA" id="ARBA00035393"/>
    </source>
</evidence>
<dbReference type="OrthoDB" id="416777at2759"/>
<reference evidence="9" key="1">
    <citation type="submission" date="2017-03" db="EMBL/GenBank/DDBJ databases">
        <title>Genomes of endolithic fungi from Antarctica.</title>
        <authorList>
            <person name="Coleine C."/>
            <person name="Masonjones S."/>
            <person name="Stajich J.E."/>
        </authorList>
    </citation>
    <scope>NUCLEOTIDE SEQUENCE [LARGE SCALE GENOMIC DNA]</scope>
    <source>
        <strain evidence="9">CCFEE 5527</strain>
    </source>
</reference>
<comment type="function">
    <text evidence="6">Catalyzes the hydrolysis of queuosine 5'-phosphate, releasing the nucleobase queuine (q). Is required for salvage of queuine from exogenous queuosine (Q) that is imported and then converted to queuosine 5'-phosphate intracellularly.</text>
</comment>
<evidence type="ECO:0000256" key="7">
    <source>
        <dbReference type="SAM" id="MobiDB-lite"/>
    </source>
</evidence>
<feature type="compositionally biased region" description="Acidic residues" evidence="7">
    <location>
        <begin position="200"/>
        <end position="212"/>
    </location>
</feature>
<evidence type="ECO:0000313" key="8">
    <source>
        <dbReference type="EMBL" id="OQO09689.1"/>
    </source>
</evidence>
<evidence type="ECO:0000256" key="6">
    <source>
        <dbReference type="RuleBase" id="RU365002"/>
    </source>
</evidence>
<proteinExistence type="inferred from homology"/>
<feature type="region of interest" description="Disordered" evidence="7">
    <location>
        <begin position="198"/>
        <end position="253"/>
    </location>
</feature>
<name>A0A1V8TE88_9PEZI</name>
<dbReference type="InterPro" id="IPR019438">
    <property type="entry name" value="Q_salvage"/>
</dbReference>
<dbReference type="PANTHER" id="PTHR21314">
    <property type="entry name" value="QUEUOSINE 5'-PHOSPHATE N-GLYCOSYLASE_HYDROLASE-RELATED"/>
    <property type="match status" value="1"/>
</dbReference>
<protein>
    <recommendedName>
        <fullName evidence="3 6">Queuosine 5'-phosphate N-glycosylase/hydrolase</fullName>
        <ecNumber evidence="6">3.2.2.-</ecNumber>
    </recommendedName>
    <alternativeName>
        <fullName evidence="4 6">Queuosine-nucleotide N-glycosylase/hydrolase</fullName>
    </alternativeName>
</protein>
<feature type="compositionally biased region" description="Polar residues" evidence="7">
    <location>
        <begin position="292"/>
        <end position="304"/>
    </location>
</feature>
<feature type="region of interest" description="Disordered" evidence="7">
    <location>
        <begin position="266"/>
        <end position="309"/>
    </location>
</feature>
<sequence length="469" mass="51698">MSDDEADPELIALLRSHLGLDAQPAAHVISSSTGILADAEYVYNNSIDVSISMSGTHSAATELYNQFTSRSYSAKSWNDHPLHPTLGDEGWDEEAMVRFIFTMDLLNFSFWSELSAEERWQLEWRGEKWTGYSGMVAGLRKGVKEGRDLTDVGVWEEDDLEELVGEVFRGETGEGMPLMGERCGVLKEAAKVLRERFGGGDEDADDLAEVDNNDPSIATAGIDDTGTTGGPRSHEAKDGASADPGPADDSKNVLPAASDVLEVASETANTAEHRDESETVASASVPAAGISTEGSGASKTTQSRPRLPNRSVIRLIEQADHSAGKLVNMLAEYCPCFRDETRFEGRRVRFLKRAQIFVADLWAAFDGKGYGRFDDIEQLTMFADYRVPQMLYNLGVLQYSPPLSARIRRHEQIPPGHSWEIELRGCSIWAVELMRRQIVKEHPEAAGKVHAVLLDFLLYDLAKEVEAKV</sequence>
<accession>A0A1V8TE88</accession>